<dbReference type="EMBL" id="GBHO01000692">
    <property type="protein sequence ID" value="JAG42912.1"/>
    <property type="molecule type" value="Transcribed_RNA"/>
</dbReference>
<reference evidence="2" key="1">
    <citation type="journal article" date="2014" name="PLoS ONE">
        <title>Transcriptome-Based Identification of ABC Transporters in the Western Tarnished Plant Bug Lygus hesperus.</title>
        <authorList>
            <person name="Hull J.J."/>
            <person name="Chaney K."/>
            <person name="Geib S.M."/>
            <person name="Fabrick J.A."/>
            <person name="Brent C.S."/>
            <person name="Walsh D."/>
            <person name="Lavine L.C."/>
        </authorList>
    </citation>
    <scope>NUCLEOTIDE SEQUENCE</scope>
</reference>
<reference evidence="2" key="2">
    <citation type="submission" date="2014-07" db="EMBL/GenBank/DDBJ databases">
        <authorList>
            <person name="Hull J."/>
        </authorList>
    </citation>
    <scope>NUCLEOTIDE SEQUENCE</scope>
</reference>
<proteinExistence type="predicted"/>
<evidence type="ECO:0000313" key="2">
    <source>
        <dbReference type="EMBL" id="JAG42912.1"/>
    </source>
</evidence>
<dbReference type="AlphaFoldDB" id="A0A0A9ZCB5"/>
<feature type="non-terminal residue" evidence="2">
    <location>
        <position position="1"/>
    </location>
</feature>
<evidence type="ECO:0000256" key="1">
    <source>
        <dbReference type="SAM" id="MobiDB-lite"/>
    </source>
</evidence>
<feature type="compositionally biased region" description="Low complexity" evidence="1">
    <location>
        <begin position="161"/>
        <end position="175"/>
    </location>
</feature>
<organism evidence="2">
    <name type="scientific">Lygus hesperus</name>
    <name type="common">Western plant bug</name>
    <dbReference type="NCBI Taxonomy" id="30085"/>
    <lineage>
        <taxon>Eukaryota</taxon>
        <taxon>Metazoa</taxon>
        <taxon>Ecdysozoa</taxon>
        <taxon>Arthropoda</taxon>
        <taxon>Hexapoda</taxon>
        <taxon>Insecta</taxon>
        <taxon>Pterygota</taxon>
        <taxon>Neoptera</taxon>
        <taxon>Paraneoptera</taxon>
        <taxon>Hemiptera</taxon>
        <taxon>Heteroptera</taxon>
        <taxon>Panheteroptera</taxon>
        <taxon>Cimicomorpha</taxon>
        <taxon>Miridae</taxon>
        <taxon>Mirini</taxon>
        <taxon>Lygus</taxon>
    </lineage>
</organism>
<sequence>NSNSNSNNDNIYATTAAEPVQDVWNTTNVYTNHRTNSTTHTTEIATTPTMDLHTSRNNKDTTTTNNVEAFGVPVETVITVEKNDGMSTVSTNRGTTVMSTAITVEITGITTGNAIAIANANVNANVNMNTIGRRKESTVVRRHGIDGGMGAGVTTADRRISNNSSCRGRSSSSSRDWSMKTGAMTSGCSSHSHSHNRNHNHSHSKVRKANRIVRYRAQQTDKQNTNKQATIWR</sequence>
<accession>A0A0A9ZCB5</accession>
<name>A0A0A9ZCB5_LYGHE</name>
<gene>
    <name evidence="2" type="ORF">CM83_14285</name>
</gene>
<feature type="compositionally biased region" description="Basic residues" evidence="1">
    <location>
        <begin position="192"/>
        <end position="210"/>
    </location>
</feature>
<protein>
    <submittedName>
        <fullName evidence="2">Uncharacterized protein</fullName>
    </submittedName>
</protein>
<feature type="region of interest" description="Disordered" evidence="1">
    <location>
        <begin position="144"/>
        <end position="210"/>
    </location>
</feature>